<feature type="region of interest" description="Disordered" evidence="1">
    <location>
        <begin position="65"/>
        <end position="148"/>
    </location>
</feature>
<dbReference type="EMBL" id="BDCX01000002">
    <property type="protein sequence ID" value="GAT65267.1"/>
    <property type="molecule type" value="Genomic_DNA"/>
</dbReference>
<feature type="compositionally biased region" description="Pro residues" evidence="1">
    <location>
        <begin position="117"/>
        <end position="128"/>
    </location>
</feature>
<feature type="chain" id="PRO_5007824834" evidence="3">
    <location>
        <begin position="38"/>
        <end position="504"/>
    </location>
</feature>
<feature type="signal peptide" evidence="3">
    <location>
        <begin position="1"/>
        <end position="37"/>
    </location>
</feature>
<feature type="transmembrane region" description="Helical" evidence="2">
    <location>
        <begin position="478"/>
        <end position="498"/>
    </location>
</feature>
<protein>
    <submittedName>
        <fullName evidence="4">Uncharacterized protein</fullName>
    </submittedName>
</protein>
<comment type="caution">
    <text evidence="4">The sequence shown here is derived from an EMBL/GenBank/DDBJ whole genome shotgun (WGS) entry which is preliminary data.</text>
</comment>
<gene>
    <name evidence="4" type="ORF">PS9374_00899</name>
</gene>
<evidence type="ECO:0000256" key="3">
    <source>
        <dbReference type="SAM" id="SignalP"/>
    </source>
</evidence>
<reference evidence="5" key="2">
    <citation type="submission" date="2016-04" db="EMBL/GenBank/DDBJ databases">
        <title>Planomonospora sphaerica JCM9374 whole genome shotgun sequence.</title>
        <authorList>
            <person name="Suzuki T."/>
            <person name="Dohra H."/>
            <person name="Kodani S."/>
        </authorList>
    </citation>
    <scope>NUCLEOTIDE SEQUENCE [LARGE SCALE GENOMIC DNA]</scope>
    <source>
        <strain evidence="5">JCM 9374</strain>
    </source>
</reference>
<keyword evidence="3" id="KW-0732">Signal</keyword>
<proteinExistence type="predicted"/>
<organism evidence="4 5">
    <name type="scientific">Planomonospora sphaerica</name>
    <dbReference type="NCBI Taxonomy" id="161355"/>
    <lineage>
        <taxon>Bacteria</taxon>
        <taxon>Bacillati</taxon>
        <taxon>Actinomycetota</taxon>
        <taxon>Actinomycetes</taxon>
        <taxon>Streptosporangiales</taxon>
        <taxon>Streptosporangiaceae</taxon>
        <taxon>Planomonospora</taxon>
    </lineage>
</organism>
<keyword evidence="2" id="KW-0812">Transmembrane</keyword>
<accession>A0A161LIH6</accession>
<evidence type="ECO:0000256" key="1">
    <source>
        <dbReference type="SAM" id="MobiDB-lite"/>
    </source>
</evidence>
<keyword evidence="2" id="KW-1133">Transmembrane helix</keyword>
<dbReference type="AlphaFoldDB" id="A0A161LIH6"/>
<name>A0A161LIH6_9ACTN</name>
<keyword evidence="2" id="KW-0472">Membrane</keyword>
<feature type="compositionally biased region" description="Low complexity" evidence="1">
    <location>
        <begin position="68"/>
        <end position="116"/>
    </location>
</feature>
<evidence type="ECO:0000313" key="4">
    <source>
        <dbReference type="EMBL" id="GAT65267.1"/>
    </source>
</evidence>
<reference evidence="4 5" key="1">
    <citation type="journal article" date="2016" name="Genome Announc.">
        <title>Draft Genome Sequence of Planomonospora sphaerica JCM9374, a Rare Actinomycete.</title>
        <authorList>
            <person name="Dohra H."/>
            <person name="Suzuki T."/>
            <person name="Inoue Y."/>
            <person name="Kodani S."/>
        </authorList>
    </citation>
    <scope>NUCLEOTIDE SEQUENCE [LARGE SCALE GENOMIC DNA]</scope>
    <source>
        <strain evidence="4 5">JCM 9374</strain>
    </source>
</reference>
<keyword evidence="5" id="KW-1185">Reference proteome</keyword>
<dbReference type="Proteomes" id="UP000077701">
    <property type="component" value="Unassembled WGS sequence"/>
</dbReference>
<evidence type="ECO:0000313" key="5">
    <source>
        <dbReference type="Proteomes" id="UP000077701"/>
    </source>
</evidence>
<evidence type="ECO:0000256" key="2">
    <source>
        <dbReference type="SAM" id="Phobius"/>
    </source>
</evidence>
<sequence>MLTTRRLRDGEIMRFNKSLAAAGALGLAVLTASPAFADDIDGVPAGSVVDLTEARGDLDVTASEGVTPEAAPAAAPEAAAPEAEAEAPAAEPAPVAEADPVPAQAPAEEPAEEPAPVQDPVPAPPAQDPAPAQGPGSAPNPPPGDVAEVKRPVIDSAVVTPGAIVRGGAYTVTVRTLEVPNGARVFIRGIGGRSAAGIIRSGRAVIGMTVPADARLGEHTLRVSVTRAEPVETWAVVKAAPVASLDLRTSPGSVRAGQTYQAVVNTKRAKPGTVVTVKDLAGRLHRAKLDAHGCARITLTVPKGTRPGRYAVSASLPDGARDSAALTVVRTPLPAGRIALDLTPDTITAGGKFTALIATTYVAPGTRVTLVDPAGRRFTLKLDRNGAAIKRFHVPSSTDAGSYWFTAKLPTGQTSSARLTVKSPRARTGAHTHVHTQTNVYTKIYSYTYTPRGGAQTGGGRIEQNLAANTTGTGSSPLAALALGGTLIAGGTGAALFGRFGRQG</sequence>